<comment type="caution">
    <text evidence="2">The sequence shown here is derived from an EMBL/GenBank/DDBJ whole genome shotgun (WGS) entry which is preliminary data.</text>
</comment>
<sequence>MSAAIRGEFRKFLSTRMWWILGLAMFAYLVFLGAVMAFSFAFGSTMSAGEAASAGVPQMSGETAATMTYSLTSPLGYVFPLIIGSLLFTNEFRHQTITPTLLVEPRRTILVLAKLVVAAIFGVIIGVLATAGTVVGASPVLALMGDGSYLGSGDVWALIGWSVVVMALWTVLGVAIGGLLTNQVAAIIVIIGFTQFVEPIARVALGAVDALQGVSAYLPGAAADAVLGTSFFGSMGETDLLSRWAGGLVMLAYIAVFALGARFVTLRRDIG</sequence>
<feature type="transmembrane region" description="Helical" evidence="1">
    <location>
        <begin position="155"/>
        <end position="177"/>
    </location>
</feature>
<feature type="transmembrane region" description="Helical" evidence="1">
    <location>
        <begin position="244"/>
        <end position="265"/>
    </location>
</feature>
<dbReference type="Pfam" id="PF12730">
    <property type="entry name" value="ABC2_membrane_4"/>
    <property type="match status" value="1"/>
</dbReference>
<dbReference type="AlphaFoldDB" id="A0A3L8PKP1"/>
<name>A0A3L8PKP1_9ACTN</name>
<keyword evidence="1" id="KW-1133">Transmembrane helix</keyword>
<dbReference type="EMBL" id="RDBF01000006">
    <property type="protein sequence ID" value="RLV55810.1"/>
    <property type="molecule type" value="Genomic_DNA"/>
</dbReference>
<gene>
    <name evidence="2" type="ORF">D9V41_10165</name>
</gene>
<keyword evidence="1" id="KW-0472">Membrane</keyword>
<reference evidence="2 3" key="1">
    <citation type="submission" date="2018-10" db="EMBL/GenBank/DDBJ databases">
        <title>Aeromicrobium sp. 9W16Y-2 whole genome shotgun sequence.</title>
        <authorList>
            <person name="Li F."/>
        </authorList>
    </citation>
    <scope>NUCLEOTIDE SEQUENCE [LARGE SCALE GENOMIC DNA]</scope>
    <source>
        <strain evidence="2 3">9W16Y-2</strain>
    </source>
</reference>
<feature type="transmembrane region" description="Helical" evidence="1">
    <location>
        <begin position="184"/>
        <end position="205"/>
    </location>
</feature>
<proteinExistence type="predicted"/>
<dbReference type="OrthoDB" id="5244396at2"/>
<accession>A0A3L8PKP1</accession>
<evidence type="ECO:0000313" key="2">
    <source>
        <dbReference type="EMBL" id="RLV55810.1"/>
    </source>
</evidence>
<dbReference type="RefSeq" id="WP_121794447.1">
    <property type="nucleotide sequence ID" value="NZ_RDBF01000006.1"/>
</dbReference>
<evidence type="ECO:0000313" key="3">
    <source>
        <dbReference type="Proteomes" id="UP000282515"/>
    </source>
</evidence>
<keyword evidence="1" id="KW-0812">Transmembrane</keyword>
<evidence type="ECO:0000256" key="1">
    <source>
        <dbReference type="SAM" id="Phobius"/>
    </source>
</evidence>
<feature type="transmembrane region" description="Helical" evidence="1">
    <location>
        <begin position="109"/>
        <end position="135"/>
    </location>
</feature>
<keyword evidence="3" id="KW-1185">Reference proteome</keyword>
<feature type="transmembrane region" description="Helical" evidence="1">
    <location>
        <begin position="69"/>
        <end position="88"/>
    </location>
</feature>
<protein>
    <submittedName>
        <fullName evidence="2">ABC transporter permease</fullName>
    </submittedName>
</protein>
<dbReference type="Proteomes" id="UP000282515">
    <property type="component" value="Unassembled WGS sequence"/>
</dbReference>
<organism evidence="2 3">
    <name type="scientific">Aeromicrobium phragmitis</name>
    <dbReference type="NCBI Taxonomy" id="2478914"/>
    <lineage>
        <taxon>Bacteria</taxon>
        <taxon>Bacillati</taxon>
        <taxon>Actinomycetota</taxon>
        <taxon>Actinomycetes</taxon>
        <taxon>Propionibacteriales</taxon>
        <taxon>Nocardioidaceae</taxon>
        <taxon>Aeromicrobium</taxon>
    </lineage>
</organism>